<evidence type="ECO:0008006" key="3">
    <source>
        <dbReference type="Google" id="ProtNLM"/>
    </source>
</evidence>
<gene>
    <name evidence="1" type="ORF">WN944_019983</name>
</gene>
<dbReference type="PANTHER" id="PTHR35046">
    <property type="entry name" value="ZINC KNUCKLE (CCHC-TYPE) FAMILY PROTEIN"/>
    <property type="match status" value="1"/>
</dbReference>
<dbReference type="SUPFAM" id="SSF56672">
    <property type="entry name" value="DNA/RNA polymerases"/>
    <property type="match status" value="1"/>
</dbReference>
<sequence>MKDNLIFLDFVMSSDGIKIDQEKVKAILEWPSLKTISEVQSFHGLAIFLQMICKELQHHSCTTYRLYKIKTICLDRRIIINFYNLEGETNKCTRLTLLNCSKFFEIDCDASSVGIGVVYLKKLNQSLFLLRSSEKPKRSG</sequence>
<dbReference type="PANTHER" id="PTHR35046:SF9">
    <property type="entry name" value="RNA-DIRECTED DNA POLYMERASE"/>
    <property type="match status" value="1"/>
</dbReference>
<comment type="caution">
    <text evidence="1">The sequence shown here is derived from an EMBL/GenBank/DDBJ whole genome shotgun (WGS) entry which is preliminary data.</text>
</comment>
<keyword evidence="2" id="KW-1185">Reference proteome</keyword>
<accession>A0AAP0LX17</accession>
<dbReference type="InterPro" id="IPR043502">
    <property type="entry name" value="DNA/RNA_pol_sf"/>
</dbReference>
<dbReference type="InterPro" id="IPR043128">
    <property type="entry name" value="Rev_trsase/Diguanyl_cyclase"/>
</dbReference>
<reference evidence="1 2" key="1">
    <citation type="submission" date="2024-05" db="EMBL/GenBank/DDBJ databases">
        <title>Haplotype-resolved chromosome-level genome assembly of Huyou (Citrus changshanensis).</title>
        <authorList>
            <person name="Miao C."/>
            <person name="Chen W."/>
            <person name="Wu Y."/>
            <person name="Wang L."/>
            <person name="Zhao S."/>
            <person name="Grierson D."/>
            <person name="Xu C."/>
            <person name="Chen K."/>
        </authorList>
    </citation>
    <scope>NUCLEOTIDE SEQUENCE [LARGE SCALE GENOMIC DNA]</scope>
    <source>
        <strain evidence="1">01-14</strain>
        <tissue evidence="1">Leaf</tissue>
    </source>
</reference>
<evidence type="ECO:0000313" key="1">
    <source>
        <dbReference type="EMBL" id="KAK9188578.1"/>
    </source>
</evidence>
<proteinExistence type="predicted"/>
<dbReference type="AlphaFoldDB" id="A0AAP0LX17"/>
<evidence type="ECO:0000313" key="2">
    <source>
        <dbReference type="Proteomes" id="UP001428341"/>
    </source>
</evidence>
<dbReference type="EMBL" id="JBCGBO010000007">
    <property type="protein sequence ID" value="KAK9188578.1"/>
    <property type="molecule type" value="Genomic_DNA"/>
</dbReference>
<dbReference type="Gene3D" id="3.30.70.270">
    <property type="match status" value="1"/>
</dbReference>
<protein>
    <recommendedName>
        <fullName evidence="3">Reverse transcriptase/retrotransposon-derived protein RNase H-like domain-containing protein</fullName>
    </recommendedName>
</protein>
<organism evidence="1 2">
    <name type="scientific">Citrus x changshan-huyou</name>
    <dbReference type="NCBI Taxonomy" id="2935761"/>
    <lineage>
        <taxon>Eukaryota</taxon>
        <taxon>Viridiplantae</taxon>
        <taxon>Streptophyta</taxon>
        <taxon>Embryophyta</taxon>
        <taxon>Tracheophyta</taxon>
        <taxon>Spermatophyta</taxon>
        <taxon>Magnoliopsida</taxon>
        <taxon>eudicotyledons</taxon>
        <taxon>Gunneridae</taxon>
        <taxon>Pentapetalae</taxon>
        <taxon>rosids</taxon>
        <taxon>malvids</taxon>
        <taxon>Sapindales</taxon>
        <taxon>Rutaceae</taxon>
        <taxon>Aurantioideae</taxon>
        <taxon>Citrus</taxon>
    </lineage>
</organism>
<name>A0AAP0LX17_9ROSI</name>
<dbReference type="Proteomes" id="UP001428341">
    <property type="component" value="Unassembled WGS sequence"/>
</dbReference>